<evidence type="ECO:0000256" key="8">
    <source>
        <dbReference type="ARBA" id="ARBA00022679"/>
    </source>
</evidence>
<keyword evidence="8 16" id="KW-0808">Transferase</keyword>
<protein>
    <recommendedName>
        <fullName evidence="15 16">Type III pantothenate kinase</fullName>
        <ecNumber evidence="6 16">2.7.1.33</ecNumber>
    </recommendedName>
    <alternativeName>
        <fullName evidence="16">PanK-III</fullName>
    </alternativeName>
    <alternativeName>
        <fullName evidence="16">Pantothenic acid kinase</fullName>
    </alternativeName>
</protein>
<dbReference type="GO" id="GO:0004594">
    <property type="term" value="F:pantothenate kinase activity"/>
    <property type="evidence" value="ECO:0007669"/>
    <property type="project" value="UniProtKB-UniRule"/>
</dbReference>
<dbReference type="CDD" id="cd24015">
    <property type="entry name" value="ASKHA_NBD_PanK-III"/>
    <property type="match status" value="1"/>
</dbReference>
<comment type="function">
    <text evidence="16">Catalyzes the phosphorylation of pantothenate (Pan), the first step in CoA biosynthesis.</text>
</comment>
<evidence type="ECO:0000256" key="14">
    <source>
        <dbReference type="ARBA" id="ARBA00038036"/>
    </source>
</evidence>
<dbReference type="PANTHER" id="PTHR34265:SF1">
    <property type="entry name" value="TYPE III PANTOTHENATE KINASE"/>
    <property type="match status" value="1"/>
</dbReference>
<name>A0A6G5QGE2_9BACT</name>
<accession>A0A6G5QGE2</accession>
<dbReference type="PANTHER" id="PTHR34265">
    <property type="entry name" value="TYPE III PANTOTHENATE KINASE"/>
    <property type="match status" value="1"/>
</dbReference>
<evidence type="ECO:0000256" key="3">
    <source>
        <dbReference type="ARBA" id="ARBA00004496"/>
    </source>
</evidence>
<keyword evidence="10 16" id="KW-0418">Kinase</keyword>
<dbReference type="InterPro" id="IPR043129">
    <property type="entry name" value="ATPase_NBD"/>
</dbReference>
<dbReference type="GO" id="GO:0005524">
    <property type="term" value="F:ATP binding"/>
    <property type="evidence" value="ECO:0007669"/>
    <property type="project" value="UniProtKB-UniRule"/>
</dbReference>
<feature type="active site" description="Proton acceptor" evidence="16">
    <location>
        <position position="73"/>
    </location>
</feature>
<dbReference type="Pfam" id="PF03309">
    <property type="entry name" value="Pan_kinase"/>
    <property type="match status" value="1"/>
</dbReference>
<evidence type="ECO:0000256" key="12">
    <source>
        <dbReference type="ARBA" id="ARBA00022958"/>
    </source>
</evidence>
<feature type="binding site" evidence="16">
    <location>
        <begin position="71"/>
        <end position="74"/>
    </location>
    <ligand>
        <name>substrate</name>
    </ligand>
</feature>
<evidence type="ECO:0000256" key="7">
    <source>
        <dbReference type="ARBA" id="ARBA00022490"/>
    </source>
</evidence>
<evidence type="ECO:0000256" key="6">
    <source>
        <dbReference type="ARBA" id="ARBA00012102"/>
    </source>
</evidence>
<keyword evidence="7 16" id="KW-0963">Cytoplasm</keyword>
<dbReference type="SUPFAM" id="SSF53067">
    <property type="entry name" value="Actin-like ATPase domain"/>
    <property type="match status" value="2"/>
</dbReference>
<feature type="binding site" evidence="16">
    <location>
        <begin position="5"/>
        <end position="12"/>
    </location>
    <ligand>
        <name>ATP</name>
        <dbReference type="ChEBI" id="CHEBI:30616"/>
    </ligand>
</feature>
<dbReference type="NCBIfam" id="TIGR00671">
    <property type="entry name" value="baf"/>
    <property type="match status" value="1"/>
</dbReference>
<feature type="binding site" evidence="16">
    <location>
        <position position="143"/>
    </location>
    <ligand>
        <name>substrate</name>
    </ligand>
</feature>
<dbReference type="GO" id="GO:0046872">
    <property type="term" value="F:metal ion binding"/>
    <property type="evidence" value="ECO:0007669"/>
    <property type="project" value="UniProtKB-KW"/>
</dbReference>
<feature type="binding site" evidence="16">
    <location>
        <position position="91"/>
    </location>
    <ligand>
        <name>ATP</name>
        <dbReference type="ChEBI" id="CHEBI:30616"/>
    </ligand>
</feature>
<dbReference type="HAMAP" id="MF_01274">
    <property type="entry name" value="Pantothen_kinase_3"/>
    <property type="match status" value="1"/>
</dbReference>
<organism evidence="17 18">
    <name type="scientific">Campylobacter mucosalis CCUG 21559</name>
    <dbReference type="NCBI Taxonomy" id="1032067"/>
    <lineage>
        <taxon>Bacteria</taxon>
        <taxon>Pseudomonadati</taxon>
        <taxon>Campylobacterota</taxon>
        <taxon>Epsilonproteobacteria</taxon>
        <taxon>Campylobacterales</taxon>
        <taxon>Campylobacteraceae</taxon>
        <taxon>Campylobacter</taxon>
    </lineage>
</organism>
<comment type="similarity">
    <text evidence="14 16">Belongs to the type III pantothenate kinase family.</text>
</comment>
<comment type="pathway">
    <text evidence="4 16">Cofactor biosynthesis; coenzyme A biosynthesis; CoA from (R)-pantothenate: step 1/5.</text>
</comment>
<keyword evidence="9 16" id="KW-0547">Nucleotide-binding</keyword>
<feature type="binding site" evidence="16">
    <location>
        <position position="67"/>
    </location>
    <ligand>
        <name>substrate</name>
    </ligand>
</feature>
<comment type="subcellular location">
    <subcellularLocation>
        <location evidence="3 16">Cytoplasm</location>
    </subcellularLocation>
</comment>
<comment type="catalytic activity">
    <reaction evidence="1 16">
        <text>(R)-pantothenate + ATP = (R)-4'-phosphopantothenate + ADP + H(+)</text>
        <dbReference type="Rhea" id="RHEA:16373"/>
        <dbReference type="ChEBI" id="CHEBI:10986"/>
        <dbReference type="ChEBI" id="CHEBI:15378"/>
        <dbReference type="ChEBI" id="CHEBI:29032"/>
        <dbReference type="ChEBI" id="CHEBI:30616"/>
        <dbReference type="ChEBI" id="CHEBI:456216"/>
        <dbReference type="EC" id="2.7.1.33"/>
    </reaction>
</comment>
<comment type="subunit">
    <text evidence="5 16">Homodimer.</text>
</comment>
<reference evidence="17 18" key="1">
    <citation type="submission" date="2016-07" db="EMBL/GenBank/DDBJ databases">
        <title>Comparative genomics of the Campylobacter concisus group.</title>
        <authorList>
            <person name="Miller W.G."/>
            <person name="Yee E."/>
            <person name="Chapman M.H."/>
            <person name="Huynh S."/>
            <person name="Bono J.L."/>
            <person name="On S.L.W."/>
            <person name="StLeger J."/>
            <person name="Foster G."/>
            <person name="Parker C.T."/>
        </authorList>
    </citation>
    <scope>NUCLEOTIDE SEQUENCE [LARGE SCALE GENOMIC DNA]</scope>
    <source>
        <strain evidence="17 18">CCUG 21559</strain>
    </source>
</reference>
<keyword evidence="11 16" id="KW-0067">ATP-binding</keyword>
<dbReference type="UniPathway" id="UPA00241">
    <property type="reaction ID" value="UER00352"/>
</dbReference>
<comment type="cofactor">
    <cofactor evidence="16">
        <name>NH4(+)</name>
        <dbReference type="ChEBI" id="CHEBI:28938"/>
    </cofactor>
    <cofactor evidence="16">
        <name>K(+)</name>
        <dbReference type="ChEBI" id="CHEBI:29103"/>
    </cofactor>
    <text evidence="16">A monovalent cation. Ammonium or potassium.</text>
</comment>
<dbReference type="Gene3D" id="3.30.420.40">
    <property type="match status" value="2"/>
</dbReference>
<evidence type="ECO:0000256" key="4">
    <source>
        <dbReference type="ARBA" id="ARBA00005225"/>
    </source>
</evidence>
<evidence type="ECO:0000256" key="2">
    <source>
        <dbReference type="ARBA" id="ARBA00001958"/>
    </source>
</evidence>
<evidence type="ECO:0000313" key="17">
    <source>
        <dbReference type="EMBL" id="QCD44740.1"/>
    </source>
</evidence>
<gene>
    <name evidence="16 17" type="primary">coaX</name>
    <name evidence="17" type="ORF">CMUC_0951</name>
</gene>
<evidence type="ECO:0000256" key="15">
    <source>
        <dbReference type="ARBA" id="ARBA00040883"/>
    </source>
</evidence>
<evidence type="ECO:0000256" key="13">
    <source>
        <dbReference type="ARBA" id="ARBA00022993"/>
    </source>
</evidence>
<dbReference type="EC" id="2.7.1.33" evidence="6 16"/>
<evidence type="ECO:0000256" key="11">
    <source>
        <dbReference type="ARBA" id="ARBA00022840"/>
    </source>
</evidence>
<evidence type="ECO:0000313" key="18">
    <source>
        <dbReference type="Proteomes" id="UP000503264"/>
    </source>
</evidence>
<dbReference type="RefSeq" id="WP_169752874.1">
    <property type="nucleotide sequence ID" value="NZ_CP012542.1"/>
</dbReference>
<dbReference type="GO" id="GO:0015937">
    <property type="term" value="P:coenzyme A biosynthetic process"/>
    <property type="evidence" value="ECO:0007669"/>
    <property type="project" value="UniProtKB-UniRule"/>
</dbReference>
<evidence type="ECO:0000256" key="1">
    <source>
        <dbReference type="ARBA" id="ARBA00001206"/>
    </source>
</evidence>
<evidence type="ECO:0000256" key="16">
    <source>
        <dbReference type="HAMAP-Rule" id="MF_01274"/>
    </source>
</evidence>
<keyword evidence="12 16" id="KW-0630">Potassium</keyword>
<dbReference type="GO" id="GO:0005737">
    <property type="term" value="C:cytoplasm"/>
    <property type="evidence" value="ECO:0007669"/>
    <property type="project" value="UniProtKB-SubCell"/>
</dbReference>
<dbReference type="Proteomes" id="UP000503264">
    <property type="component" value="Chromosome"/>
</dbReference>
<keyword evidence="18" id="KW-1185">Reference proteome</keyword>
<dbReference type="AlphaFoldDB" id="A0A6G5QGE2"/>
<evidence type="ECO:0000256" key="9">
    <source>
        <dbReference type="ARBA" id="ARBA00022741"/>
    </source>
</evidence>
<evidence type="ECO:0000256" key="5">
    <source>
        <dbReference type="ARBA" id="ARBA00011738"/>
    </source>
</evidence>
<keyword evidence="16" id="KW-0479">Metal-binding</keyword>
<evidence type="ECO:0000256" key="10">
    <source>
        <dbReference type="ARBA" id="ARBA00022777"/>
    </source>
</evidence>
<feature type="binding site" evidence="16">
    <location>
        <position position="88"/>
    </location>
    <ligand>
        <name>K(+)</name>
        <dbReference type="ChEBI" id="CHEBI:29103"/>
    </ligand>
</feature>
<proteinExistence type="inferred from homology"/>
<dbReference type="InterPro" id="IPR004619">
    <property type="entry name" value="Type_III_PanK"/>
</dbReference>
<comment type="cofactor">
    <cofactor evidence="2">
        <name>K(+)</name>
        <dbReference type="ChEBI" id="CHEBI:29103"/>
    </cofactor>
</comment>
<dbReference type="EMBL" id="CP012542">
    <property type="protein sequence ID" value="QCD44740.1"/>
    <property type="molecule type" value="Genomic_DNA"/>
</dbReference>
<sequence>MTLCDIGNTNATFFKDGKITRLGIENFNIKTDEKVYFICVNDRIKSELSRSENFIDLEPYFEIDTIYQGLGIDRIAGCYGIKDGVVVDAGSAITVDIMANSMHLGGYILPGITSMLKSYESISQRLKVTLNSQVDLDAFPQKTADAVSYGIIKPIVTLLNGIIKDKNVYFTGGDGEFLSRFFKNAIYDKMLVFRSMQKLINEKGIK</sequence>
<keyword evidence="13 16" id="KW-0173">Coenzyme A biosynthesis</keyword>
<dbReference type="NCBIfam" id="NF009872">
    <property type="entry name" value="PRK13333.1"/>
    <property type="match status" value="1"/>
</dbReference>